<feature type="chain" id="PRO_5041298144" evidence="1">
    <location>
        <begin position="19"/>
        <end position="194"/>
    </location>
</feature>
<feature type="signal peptide" evidence="1">
    <location>
        <begin position="1"/>
        <end position="18"/>
    </location>
</feature>
<evidence type="ECO:0000313" key="2">
    <source>
        <dbReference type="EMBL" id="CAJ0594180.1"/>
    </source>
</evidence>
<gene>
    <name evidence="2" type="ORF">CYNAS_LOCUS6163</name>
</gene>
<evidence type="ECO:0000313" key="3">
    <source>
        <dbReference type="Proteomes" id="UP001176961"/>
    </source>
</evidence>
<sequence length="194" mass="22708">MKSIALICLALAIQQVCSQYLYYYYPSSYTPTLYYYYPTTALTQPVNDGLAVGGANAQMQYQQQPYYTQDYGNGYPNNGGNVQQQQYYNQQYPQQNQLDSQKQQQQQQLYYNPGASQLPLQQQGYQTEYNQPIGGQQYDYSMQYTQQQPQSQYNQGAQQQQQYYTQNAATVQTTTRSPYIQNYNTQLKKLRKRK</sequence>
<evidence type="ECO:0000256" key="1">
    <source>
        <dbReference type="SAM" id="SignalP"/>
    </source>
</evidence>
<reference evidence="2" key="1">
    <citation type="submission" date="2023-07" db="EMBL/GenBank/DDBJ databases">
        <authorList>
            <consortium name="CYATHOMIX"/>
        </authorList>
    </citation>
    <scope>NUCLEOTIDE SEQUENCE</scope>
    <source>
        <strain evidence="2">N/A</strain>
    </source>
</reference>
<comment type="caution">
    <text evidence="2">The sequence shown here is derived from an EMBL/GenBank/DDBJ whole genome shotgun (WGS) entry which is preliminary data.</text>
</comment>
<proteinExistence type="predicted"/>
<dbReference type="EMBL" id="CATQJL010000112">
    <property type="protein sequence ID" value="CAJ0594180.1"/>
    <property type="molecule type" value="Genomic_DNA"/>
</dbReference>
<dbReference type="Proteomes" id="UP001176961">
    <property type="component" value="Unassembled WGS sequence"/>
</dbReference>
<keyword evidence="3" id="KW-1185">Reference proteome</keyword>
<keyword evidence="1" id="KW-0732">Signal</keyword>
<protein>
    <submittedName>
        <fullName evidence="2">Uncharacterized protein</fullName>
    </submittedName>
</protein>
<dbReference type="AlphaFoldDB" id="A0AA36GL99"/>
<accession>A0AA36GL99</accession>
<name>A0AA36GL99_CYLNA</name>
<organism evidence="2 3">
    <name type="scientific">Cylicocyclus nassatus</name>
    <name type="common">Nematode worm</name>
    <dbReference type="NCBI Taxonomy" id="53992"/>
    <lineage>
        <taxon>Eukaryota</taxon>
        <taxon>Metazoa</taxon>
        <taxon>Ecdysozoa</taxon>
        <taxon>Nematoda</taxon>
        <taxon>Chromadorea</taxon>
        <taxon>Rhabditida</taxon>
        <taxon>Rhabditina</taxon>
        <taxon>Rhabditomorpha</taxon>
        <taxon>Strongyloidea</taxon>
        <taxon>Strongylidae</taxon>
        <taxon>Cylicocyclus</taxon>
    </lineage>
</organism>